<organism evidence="1 2">
    <name type="scientific">Aquimarina addita</name>
    <dbReference type="NCBI Taxonomy" id="870485"/>
    <lineage>
        <taxon>Bacteria</taxon>
        <taxon>Pseudomonadati</taxon>
        <taxon>Bacteroidota</taxon>
        <taxon>Flavobacteriia</taxon>
        <taxon>Flavobacteriales</taxon>
        <taxon>Flavobacteriaceae</taxon>
        <taxon>Aquimarina</taxon>
    </lineage>
</organism>
<dbReference type="EMBL" id="BAABCW010000006">
    <property type="protein sequence ID" value="GAA3508532.1"/>
    <property type="molecule type" value="Genomic_DNA"/>
</dbReference>
<evidence type="ECO:0000313" key="2">
    <source>
        <dbReference type="Proteomes" id="UP001500459"/>
    </source>
</evidence>
<gene>
    <name evidence="1" type="ORF">GCM10022393_19910</name>
</gene>
<reference evidence="2" key="1">
    <citation type="journal article" date="2019" name="Int. J. Syst. Evol. Microbiol.">
        <title>The Global Catalogue of Microorganisms (GCM) 10K type strain sequencing project: providing services to taxonomists for standard genome sequencing and annotation.</title>
        <authorList>
            <consortium name="The Broad Institute Genomics Platform"/>
            <consortium name="The Broad Institute Genome Sequencing Center for Infectious Disease"/>
            <person name="Wu L."/>
            <person name="Ma J."/>
        </authorList>
    </citation>
    <scope>NUCLEOTIDE SEQUENCE [LARGE SCALE GENOMIC DNA]</scope>
    <source>
        <strain evidence="2">JCM 17106</strain>
    </source>
</reference>
<comment type="caution">
    <text evidence="1">The sequence shown here is derived from an EMBL/GenBank/DDBJ whole genome shotgun (WGS) entry which is preliminary data.</text>
</comment>
<sequence length="244" mass="28574">MENKDFNPIIEAVVSIRNYATVASSNWSNIKKYGSVISNNIEKAYAIINNYSSEDTKKSWIDEMLKYANNLSQLQEIMNAAIHKIKNKKADRIFEDWNEYPKYVIAIEKNYSTLKNLGFKSAPENEKENWQKLWDEIITIHLRIKNEAEACSIQLKLIEDYKIEDIDELTDTILKHIPLTYSIKEANKYEEEYLEAYKAIKKEASQKKNLWDRFLDILAGGVQQTPAQRVMMQRWVDGEKGELH</sequence>
<dbReference type="RefSeq" id="WP_344926975.1">
    <property type="nucleotide sequence ID" value="NZ_BAABCW010000006.1"/>
</dbReference>
<dbReference type="Proteomes" id="UP001500459">
    <property type="component" value="Unassembled WGS sequence"/>
</dbReference>
<accession>A0ABP6UHY2</accession>
<proteinExistence type="predicted"/>
<keyword evidence="2" id="KW-1185">Reference proteome</keyword>
<protein>
    <submittedName>
        <fullName evidence="1">Uncharacterized protein</fullName>
    </submittedName>
</protein>
<name>A0ABP6UHY2_9FLAO</name>
<evidence type="ECO:0000313" key="1">
    <source>
        <dbReference type="EMBL" id="GAA3508532.1"/>
    </source>
</evidence>